<evidence type="ECO:0000313" key="2">
    <source>
        <dbReference type="Proteomes" id="UP001273166"/>
    </source>
</evidence>
<reference evidence="1" key="2">
    <citation type="submission" date="2023-06" db="EMBL/GenBank/DDBJ databases">
        <authorList>
            <consortium name="Lawrence Berkeley National Laboratory"/>
            <person name="Mondo S.J."/>
            <person name="Hensen N."/>
            <person name="Bonometti L."/>
            <person name="Westerberg I."/>
            <person name="Brannstrom I.O."/>
            <person name="Guillou S."/>
            <person name="Cros-Aarteil S."/>
            <person name="Calhoun S."/>
            <person name="Haridas S."/>
            <person name="Kuo A."/>
            <person name="Pangilinan J."/>
            <person name="Riley R."/>
            <person name="Labutti K."/>
            <person name="Andreopoulos B."/>
            <person name="Lipzen A."/>
            <person name="Chen C."/>
            <person name="Yanf M."/>
            <person name="Daum C."/>
            <person name="Ng V."/>
            <person name="Clum A."/>
            <person name="Steindorff A."/>
            <person name="Ohm R."/>
            <person name="Martin F."/>
            <person name="Silar P."/>
            <person name="Natvig D."/>
            <person name="Lalanne C."/>
            <person name="Gautier V."/>
            <person name="Ament-Velasquez S.L."/>
            <person name="Kruys A."/>
            <person name="Hutchinson M.I."/>
            <person name="Powell A.J."/>
            <person name="Barry K."/>
            <person name="Miller A.N."/>
            <person name="Grigoriev I.V."/>
            <person name="Debuchy R."/>
            <person name="Gladieux P."/>
            <person name="Thoren M.H."/>
            <person name="Johannesson H."/>
        </authorList>
    </citation>
    <scope>NUCLEOTIDE SEQUENCE</scope>
    <source>
        <strain evidence="1">CBS 333.67</strain>
    </source>
</reference>
<organism evidence="1 2">
    <name type="scientific">Chaetomium strumarium</name>
    <dbReference type="NCBI Taxonomy" id="1170767"/>
    <lineage>
        <taxon>Eukaryota</taxon>
        <taxon>Fungi</taxon>
        <taxon>Dikarya</taxon>
        <taxon>Ascomycota</taxon>
        <taxon>Pezizomycotina</taxon>
        <taxon>Sordariomycetes</taxon>
        <taxon>Sordariomycetidae</taxon>
        <taxon>Sordariales</taxon>
        <taxon>Chaetomiaceae</taxon>
        <taxon>Chaetomium</taxon>
    </lineage>
</organism>
<name>A0AAJ0GMF6_9PEZI</name>
<evidence type="ECO:0000313" key="1">
    <source>
        <dbReference type="EMBL" id="KAK3302410.1"/>
    </source>
</evidence>
<proteinExistence type="predicted"/>
<sequence length="189" mass="21572">MRLLHLAGGAHMRAGGRIPFSFSIFQPSFVWSLSSNSNKRRFFVWLLASSSLILVHIYRHFTYKTSPLHLRLLIQHYPPSNIRLAPAFQPIVSQAHAELVDTCGTEELECWCLIQNPVITRKTAGKQQPAYNVTASWHCLGPKLAQSVWTFPPRDQAFKHALRLADEQSTLIRLLKEQSNGVKESLWRV</sequence>
<accession>A0AAJ0GMF6</accession>
<gene>
    <name evidence="1" type="ORF">B0T15DRAFT_304570</name>
</gene>
<reference evidence="1" key="1">
    <citation type="journal article" date="2023" name="Mol. Phylogenet. Evol.">
        <title>Genome-scale phylogeny and comparative genomics of the fungal order Sordariales.</title>
        <authorList>
            <person name="Hensen N."/>
            <person name="Bonometti L."/>
            <person name="Westerberg I."/>
            <person name="Brannstrom I.O."/>
            <person name="Guillou S."/>
            <person name="Cros-Aarteil S."/>
            <person name="Calhoun S."/>
            <person name="Haridas S."/>
            <person name="Kuo A."/>
            <person name="Mondo S."/>
            <person name="Pangilinan J."/>
            <person name="Riley R."/>
            <person name="LaButti K."/>
            <person name="Andreopoulos B."/>
            <person name="Lipzen A."/>
            <person name="Chen C."/>
            <person name="Yan M."/>
            <person name="Daum C."/>
            <person name="Ng V."/>
            <person name="Clum A."/>
            <person name="Steindorff A."/>
            <person name="Ohm R.A."/>
            <person name="Martin F."/>
            <person name="Silar P."/>
            <person name="Natvig D.O."/>
            <person name="Lalanne C."/>
            <person name="Gautier V."/>
            <person name="Ament-Velasquez S.L."/>
            <person name="Kruys A."/>
            <person name="Hutchinson M.I."/>
            <person name="Powell A.J."/>
            <person name="Barry K."/>
            <person name="Miller A.N."/>
            <person name="Grigoriev I.V."/>
            <person name="Debuchy R."/>
            <person name="Gladieux P."/>
            <person name="Hiltunen Thoren M."/>
            <person name="Johannesson H."/>
        </authorList>
    </citation>
    <scope>NUCLEOTIDE SEQUENCE</scope>
    <source>
        <strain evidence="1">CBS 333.67</strain>
    </source>
</reference>
<dbReference type="AlphaFoldDB" id="A0AAJ0GMF6"/>
<dbReference type="GeneID" id="87882679"/>
<keyword evidence="2" id="KW-1185">Reference proteome</keyword>
<dbReference type="EMBL" id="JAUDZG010000007">
    <property type="protein sequence ID" value="KAK3302410.1"/>
    <property type="molecule type" value="Genomic_DNA"/>
</dbReference>
<comment type="caution">
    <text evidence="1">The sequence shown here is derived from an EMBL/GenBank/DDBJ whole genome shotgun (WGS) entry which is preliminary data.</text>
</comment>
<dbReference type="Proteomes" id="UP001273166">
    <property type="component" value="Unassembled WGS sequence"/>
</dbReference>
<protein>
    <submittedName>
        <fullName evidence="1">Uncharacterized protein</fullName>
    </submittedName>
</protein>
<dbReference type="RefSeq" id="XP_062718190.1">
    <property type="nucleotide sequence ID" value="XM_062863850.1"/>
</dbReference>